<evidence type="ECO:0008006" key="3">
    <source>
        <dbReference type="Google" id="ProtNLM"/>
    </source>
</evidence>
<proteinExistence type="predicted"/>
<dbReference type="OMA" id="EMIRCCA"/>
<organism evidence="2">
    <name type="scientific">Trypanosoma vivax (strain Y486)</name>
    <dbReference type="NCBI Taxonomy" id="1055687"/>
    <lineage>
        <taxon>Eukaryota</taxon>
        <taxon>Discoba</taxon>
        <taxon>Euglenozoa</taxon>
        <taxon>Kinetoplastea</taxon>
        <taxon>Metakinetoplastina</taxon>
        <taxon>Trypanosomatida</taxon>
        <taxon>Trypanosomatidae</taxon>
        <taxon>Trypanosoma</taxon>
        <taxon>Duttonella</taxon>
    </lineage>
</organism>
<evidence type="ECO:0000313" key="2">
    <source>
        <dbReference type="EMBL" id="CCC49823.1"/>
    </source>
</evidence>
<dbReference type="InterPro" id="IPR011990">
    <property type="entry name" value="TPR-like_helical_dom_sf"/>
</dbReference>
<dbReference type="EMBL" id="HE573024">
    <property type="protein sequence ID" value="CCC49823.1"/>
    <property type="molecule type" value="Genomic_DNA"/>
</dbReference>
<evidence type="ECO:0000256" key="1">
    <source>
        <dbReference type="ARBA" id="ARBA00022737"/>
    </source>
</evidence>
<dbReference type="VEuPathDB" id="TriTrypDB:TvY486_0804310"/>
<dbReference type="Gene3D" id="1.25.40.10">
    <property type="entry name" value="Tetratricopeptide repeat domain"/>
    <property type="match status" value="2"/>
</dbReference>
<reference evidence="2" key="1">
    <citation type="journal article" date="2012" name="Proc. Natl. Acad. Sci. U.S.A.">
        <title>Antigenic diversity is generated by distinct evolutionary mechanisms in African trypanosome species.</title>
        <authorList>
            <person name="Jackson A.P."/>
            <person name="Berry A."/>
            <person name="Aslett M."/>
            <person name="Allison H.C."/>
            <person name="Burton P."/>
            <person name="Vavrova-Anderson J."/>
            <person name="Brown R."/>
            <person name="Browne H."/>
            <person name="Corton N."/>
            <person name="Hauser H."/>
            <person name="Gamble J."/>
            <person name="Gilderthorp R."/>
            <person name="Marcello L."/>
            <person name="McQuillan J."/>
            <person name="Otto T.D."/>
            <person name="Quail M.A."/>
            <person name="Sanders M.J."/>
            <person name="van Tonder A."/>
            <person name="Ginger M.L."/>
            <person name="Field M.C."/>
            <person name="Barry J.D."/>
            <person name="Hertz-Fowler C."/>
            <person name="Berriman M."/>
        </authorList>
    </citation>
    <scope>NUCLEOTIDE SEQUENCE</scope>
    <source>
        <strain evidence="2">Y486</strain>
    </source>
</reference>
<sequence length="693" mass="78097">MLSLYAPRLRFVSMAVAAAQQYMEEKRAAACDTSNLPERANVKEGAVVSSPLWFDDTEEERLAEKSHIRSPAYRELHRPALTNAAMGLYGGEPGFEKAHRVWVDPDRPHMKHIYNQTALARNLRYARYGYFKRDMHLLDIDKLVRHARLLPTPGRLLTDFLYQRVPLPDKSCAALIRYQRHQTEMLDEWERHASFQCAVEMFERMIVTNIPPVDAGVETHAEMVFCAAASGKWEEGWDFYANRARELEEESPDSFVLNTYFFDALLSLCLATDHVAEGMEVMEEVIKRNLRPRSTMLDKAMSLCAVGAERLHAFSEVSEMIQPEGMNPSVITKTEESQLEVLEHQGLELWALFDFYELPRTTASLEAYMRMCCAFRKPTLVLKAQGFADASGIRLSIECFHWLVYAVREVAGLGDYIMDLLSQLTQRGLTPDFVLFTLAFMYSAVQRDGELALAIYDHFCNQGVNPTPEMTLLFLQACAQCDEPRVAMLERCEAMIRRLEEIGSSVDCISLIYDQFLELCGRLGAIASGFSALKRIVGFGKPLTTRMLNSLLLANSSASPLNGSLAMTEELAGLFKLLKLKPNIDTRTCVDLCKTEFGDSPILSEFSAFVDNAVAAGVQQGNSGELYDEDIPVLQAPPHQLRKLRTEWKLKPRDIVLRRLGQNTKPRGKEALDVGSMQGSVIPFGRSPGERQV</sequence>
<dbReference type="AlphaFoldDB" id="G0U168"/>
<dbReference type="PANTHER" id="PTHR47936">
    <property type="entry name" value="PPR_LONG DOMAIN-CONTAINING PROTEIN"/>
    <property type="match status" value="1"/>
</dbReference>
<gene>
    <name evidence="2" type="ORF">TVY486_0804310</name>
</gene>
<protein>
    <recommendedName>
        <fullName evidence="3">Pentacotripeptide-repeat region of PRORP domain-containing protein</fullName>
    </recommendedName>
</protein>
<name>G0U168_TRYVY</name>
<keyword evidence="1" id="KW-0677">Repeat</keyword>
<accession>G0U168</accession>
<dbReference type="PANTHER" id="PTHR47936:SF1">
    <property type="entry name" value="PENTATRICOPEPTIDE REPEAT-CONTAINING PROTEIN GUN1, CHLOROPLASTIC"/>
    <property type="match status" value="1"/>
</dbReference>